<dbReference type="InterPro" id="IPR020095">
    <property type="entry name" value="PsdUridine_synth_TruA_C"/>
</dbReference>
<gene>
    <name evidence="2" type="ORF">NQ315_017264</name>
</gene>
<dbReference type="SUPFAM" id="SSF55120">
    <property type="entry name" value="Pseudouridine synthase"/>
    <property type="match status" value="1"/>
</dbReference>
<evidence type="ECO:0000256" key="1">
    <source>
        <dbReference type="ARBA" id="ARBA00023235"/>
    </source>
</evidence>
<sequence length="354" mass="40958">MSIYRYLLHIAYIGKPFRGAQRQVKASIPRLDDPLTVQGRLEMALKQLKPINEPVVALSSRTDSGVHAINTTCHVDLHRRNGMEYDPRTLTICLNRYFNQETLPIRIISTHLVPETFHCRHNAVSRTYLYRLAIAKAKTPDVAPKYCNYVPIEEWGRCFFYRADTFDMNRMREAAKQLEGFHDFRTFMATYLNSNEKDTKRVIDYIKIKKPDRRGYSNIYSWPDFISGNEDYEYLFIDVYIKSKGFLYKQAWTPRYHAAPFRLRASVTRVVCLNRPDRTQPNGFESKNDTGRYVAWTGRESILGSKWIDNRGFGPTRSGVDSFFWTESDRIDTSLPGGSHVAGGGTFLVNTTVN</sequence>
<dbReference type="Gene3D" id="3.30.70.580">
    <property type="entry name" value="Pseudouridine synthase I, catalytic domain, N-terminal subdomain"/>
    <property type="match status" value="1"/>
</dbReference>
<protein>
    <recommendedName>
        <fullName evidence="4">tRNA pseudouridine synthase</fullName>
    </recommendedName>
</protein>
<dbReference type="AlphaFoldDB" id="A0AAV8VFI8"/>
<organism evidence="2 3">
    <name type="scientific">Exocentrus adspersus</name>
    <dbReference type="NCBI Taxonomy" id="1586481"/>
    <lineage>
        <taxon>Eukaryota</taxon>
        <taxon>Metazoa</taxon>
        <taxon>Ecdysozoa</taxon>
        <taxon>Arthropoda</taxon>
        <taxon>Hexapoda</taxon>
        <taxon>Insecta</taxon>
        <taxon>Pterygota</taxon>
        <taxon>Neoptera</taxon>
        <taxon>Endopterygota</taxon>
        <taxon>Coleoptera</taxon>
        <taxon>Polyphaga</taxon>
        <taxon>Cucujiformia</taxon>
        <taxon>Chrysomeloidea</taxon>
        <taxon>Cerambycidae</taxon>
        <taxon>Lamiinae</taxon>
        <taxon>Acanthocinini</taxon>
        <taxon>Exocentrus</taxon>
    </lineage>
</organism>
<keyword evidence="1" id="KW-0413">Isomerase</keyword>
<evidence type="ECO:0000313" key="3">
    <source>
        <dbReference type="Proteomes" id="UP001159042"/>
    </source>
</evidence>
<comment type="caution">
    <text evidence="2">The sequence shown here is derived from an EMBL/GenBank/DDBJ whole genome shotgun (WGS) entry which is preliminary data.</text>
</comment>
<dbReference type="InterPro" id="IPR001406">
    <property type="entry name" value="PsdUridine_synth_TruA"/>
</dbReference>
<dbReference type="PANTHER" id="PTHR11142">
    <property type="entry name" value="PSEUDOURIDYLATE SYNTHASE"/>
    <property type="match status" value="1"/>
</dbReference>
<dbReference type="PANTHER" id="PTHR11142:SF0">
    <property type="entry name" value="TRNA PSEUDOURIDINE SYNTHASE-LIKE 1"/>
    <property type="match status" value="1"/>
</dbReference>
<dbReference type="GO" id="GO:0003723">
    <property type="term" value="F:RNA binding"/>
    <property type="evidence" value="ECO:0007669"/>
    <property type="project" value="InterPro"/>
</dbReference>
<evidence type="ECO:0000313" key="2">
    <source>
        <dbReference type="EMBL" id="KAJ8912933.1"/>
    </source>
</evidence>
<dbReference type="GO" id="GO:0009982">
    <property type="term" value="F:pseudouridine synthase activity"/>
    <property type="evidence" value="ECO:0007669"/>
    <property type="project" value="InterPro"/>
</dbReference>
<dbReference type="Proteomes" id="UP001159042">
    <property type="component" value="Unassembled WGS sequence"/>
</dbReference>
<dbReference type="EMBL" id="JANEYG010000107">
    <property type="protein sequence ID" value="KAJ8912933.1"/>
    <property type="molecule type" value="Genomic_DNA"/>
</dbReference>
<accession>A0AAV8VFI8</accession>
<dbReference type="GO" id="GO:0031119">
    <property type="term" value="P:tRNA pseudouridine synthesis"/>
    <property type="evidence" value="ECO:0007669"/>
    <property type="project" value="TreeGrafter"/>
</dbReference>
<evidence type="ECO:0008006" key="4">
    <source>
        <dbReference type="Google" id="ProtNLM"/>
    </source>
</evidence>
<dbReference type="InterPro" id="IPR020094">
    <property type="entry name" value="TruA/RsuA/RluB/E/F_N"/>
</dbReference>
<keyword evidence="3" id="KW-1185">Reference proteome</keyword>
<proteinExistence type="predicted"/>
<name>A0AAV8VFI8_9CUCU</name>
<dbReference type="Gene3D" id="3.30.70.660">
    <property type="entry name" value="Pseudouridine synthase I, catalytic domain, C-terminal subdomain"/>
    <property type="match status" value="1"/>
</dbReference>
<reference evidence="2 3" key="1">
    <citation type="journal article" date="2023" name="Insect Mol. Biol.">
        <title>Genome sequencing provides insights into the evolution of gene families encoding plant cell wall-degrading enzymes in longhorned beetles.</title>
        <authorList>
            <person name="Shin N.R."/>
            <person name="Okamura Y."/>
            <person name="Kirsch R."/>
            <person name="Pauchet Y."/>
        </authorList>
    </citation>
    <scope>NUCLEOTIDE SEQUENCE [LARGE SCALE GENOMIC DNA]</scope>
    <source>
        <strain evidence="2">EAD_L_NR</strain>
    </source>
</reference>
<dbReference type="InterPro" id="IPR020103">
    <property type="entry name" value="PsdUridine_synth_cat_dom_sf"/>
</dbReference>